<name>A0AC34R4F6_9BILA</name>
<organism evidence="1 2">
    <name type="scientific">Panagrolaimus sp. JU765</name>
    <dbReference type="NCBI Taxonomy" id="591449"/>
    <lineage>
        <taxon>Eukaryota</taxon>
        <taxon>Metazoa</taxon>
        <taxon>Ecdysozoa</taxon>
        <taxon>Nematoda</taxon>
        <taxon>Chromadorea</taxon>
        <taxon>Rhabditida</taxon>
        <taxon>Tylenchina</taxon>
        <taxon>Panagrolaimomorpha</taxon>
        <taxon>Panagrolaimoidea</taxon>
        <taxon>Panagrolaimidae</taxon>
        <taxon>Panagrolaimus</taxon>
    </lineage>
</organism>
<dbReference type="WBParaSite" id="JU765_v2.g3410.t1">
    <property type="protein sequence ID" value="JU765_v2.g3410.t1"/>
    <property type="gene ID" value="JU765_v2.g3410"/>
</dbReference>
<protein>
    <submittedName>
        <fullName evidence="2">Uncharacterized protein</fullName>
    </submittedName>
</protein>
<dbReference type="Proteomes" id="UP000887576">
    <property type="component" value="Unplaced"/>
</dbReference>
<proteinExistence type="predicted"/>
<sequence>MAQQKTLLETISKNSGINTNYFKSYSGVEHFYASTSIERIYNLTLPSWITNSLWETYTNGKYLADDYLAGSDAFGEAFNVEL</sequence>
<accession>A0AC34R4F6</accession>
<evidence type="ECO:0000313" key="1">
    <source>
        <dbReference type="Proteomes" id="UP000887576"/>
    </source>
</evidence>
<evidence type="ECO:0000313" key="2">
    <source>
        <dbReference type="WBParaSite" id="JU765_v2.g3410.t1"/>
    </source>
</evidence>
<reference evidence="2" key="1">
    <citation type="submission" date="2022-11" db="UniProtKB">
        <authorList>
            <consortium name="WormBaseParasite"/>
        </authorList>
    </citation>
    <scope>IDENTIFICATION</scope>
</reference>